<keyword evidence="19" id="KW-1185">Reference proteome</keyword>
<keyword evidence="11" id="KW-0067">ATP-binding</keyword>
<dbReference type="Gene3D" id="1.10.287.130">
    <property type="match status" value="1"/>
</dbReference>
<evidence type="ECO:0000256" key="5">
    <source>
        <dbReference type="ARBA" id="ARBA00022519"/>
    </source>
</evidence>
<feature type="transmembrane region" description="Helical" evidence="15">
    <location>
        <begin position="165"/>
        <end position="187"/>
    </location>
</feature>
<keyword evidence="13" id="KW-0902">Two-component regulatory system</keyword>
<keyword evidence="10" id="KW-0418">Kinase</keyword>
<comment type="catalytic activity">
    <reaction evidence="1">
        <text>ATP + protein L-histidine = ADP + protein N-phospho-L-histidine.</text>
        <dbReference type="EC" id="2.7.13.3"/>
    </reaction>
</comment>
<dbReference type="PANTHER" id="PTHR44936">
    <property type="entry name" value="SENSOR PROTEIN CREC"/>
    <property type="match status" value="1"/>
</dbReference>
<evidence type="ECO:0000256" key="8">
    <source>
        <dbReference type="ARBA" id="ARBA00022692"/>
    </source>
</evidence>
<protein>
    <recommendedName>
        <fullName evidence="3">histidine kinase</fullName>
        <ecNumber evidence="3">2.7.13.3</ecNumber>
    </recommendedName>
</protein>
<evidence type="ECO:0000256" key="1">
    <source>
        <dbReference type="ARBA" id="ARBA00000085"/>
    </source>
</evidence>
<keyword evidence="14 15" id="KW-0472">Membrane</keyword>
<keyword evidence="4" id="KW-1003">Cell membrane</keyword>
<dbReference type="SMART" id="SM00304">
    <property type="entry name" value="HAMP"/>
    <property type="match status" value="1"/>
</dbReference>
<evidence type="ECO:0000256" key="2">
    <source>
        <dbReference type="ARBA" id="ARBA00004429"/>
    </source>
</evidence>
<keyword evidence="7" id="KW-0808">Transferase</keyword>
<dbReference type="InterPro" id="IPR050980">
    <property type="entry name" value="2C_sensor_his_kinase"/>
</dbReference>
<dbReference type="InterPro" id="IPR003660">
    <property type="entry name" value="HAMP_dom"/>
</dbReference>
<gene>
    <name evidence="18" type="ORF">K7G82_10745</name>
</gene>
<keyword evidence="12 15" id="KW-1133">Transmembrane helix</keyword>
<dbReference type="InterPro" id="IPR036097">
    <property type="entry name" value="HisK_dim/P_sf"/>
</dbReference>
<evidence type="ECO:0000259" key="16">
    <source>
        <dbReference type="PROSITE" id="PS50109"/>
    </source>
</evidence>
<dbReference type="InterPro" id="IPR003661">
    <property type="entry name" value="HisK_dim/P_dom"/>
</dbReference>
<keyword evidence="6" id="KW-0597">Phosphoprotein</keyword>
<dbReference type="InterPro" id="IPR005467">
    <property type="entry name" value="His_kinase_dom"/>
</dbReference>
<dbReference type="SUPFAM" id="SSF55874">
    <property type="entry name" value="ATPase domain of HSP90 chaperone/DNA topoisomerase II/histidine kinase"/>
    <property type="match status" value="1"/>
</dbReference>
<dbReference type="InterPro" id="IPR004358">
    <property type="entry name" value="Sig_transdc_His_kin-like_C"/>
</dbReference>
<keyword evidence="5" id="KW-0997">Cell inner membrane</keyword>
<dbReference type="SMART" id="SM00387">
    <property type="entry name" value="HATPase_c"/>
    <property type="match status" value="1"/>
</dbReference>
<evidence type="ECO:0000313" key="19">
    <source>
        <dbReference type="Proteomes" id="UP000706039"/>
    </source>
</evidence>
<feature type="transmembrane region" description="Helical" evidence="15">
    <location>
        <begin position="135"/>
        <end position="153"/>
    </location>
</feature>
<evidence type="ECO:0000256" key="7">
    <source>
        <dbReference type="ARBA" id="ARBA00022679"/>
    </source>
</evidence>
<dbReference type="PRINTS" id="PR00344">
    <property type="entry name" value="BCTRLSENSOR"/>
</dbReference>
<evidence type="ECO:0000259" key="17">
    <source>
        <dbReference type="PROSITE" id="PS50885"/>
    </source>
</evidence>
<dbReference type="Pfam" id="PF00672">
    <property type="entry name" value="HAMP"/>
    <property type="match status" value="1"/>
</dbReference>
<evidence type="ECO:0000256" key="3">
    <source>
        <dbReference type="ARBA" id="ARBA00012438"/>
    </source>
</evidence>
<name>A0ABS7PN91_9SPHN</name>
<feature type="domain" description="HAMP" evidence="17">
    <location>
        <begin position="184"/>
        <end position="235"/>
    </location>
</feature>
<evidence type="ECO:0000256" key="11">
    <source>
        <dbReference type="ARBA" id="ARBA00022840"/>
    </source>
</evidence>
<comment type="caution">
    <text evidence="18">The sequence shown here is derived from an EMBL/GenBank/DDBJ whole genome shotgun (WGS) entry which is preliminary data.</text>
</comment>
<evidence type="ECO:0000313" key="18">
    <source>
        <dbReference type="EMBL" id="MBY8822773.1"/>
    </source>
</evidence>
<evidence type="ECO:0000256" key="9">
    <source>
        <dbReference type="ARBA" id="ARBA00022741"/>
    </source>
</evidence>
<dbReference type="Pfam" id="PF02518">
    <property type="entry name" value="HATPase_c"/>
    <property type="match status" value="1"/>
</dbReference>
<dbReference type="PROSITE" id="PS50885">
    <property type="entry name" value="HAMP"/>
    <property type="match status" value="1"/>
</dbReference>
<evidence type="ECO:0000256" key="4">
    <source>
        <dbReference type="ARBA" id="ARBA00022475"/>
    </source>
</evidence>
<dbReference type="Gene3D" id="3.30.565.10">
    <property type="entry name" value="Histidine kinase-like ATPase, C-terminal domain"/>
    <property type="match status" value="1"/>
</dbReference>
<dbReference type="RefSeq" id="WP_222989828.1">
    <property type="nucleotide sequence ID" value="NZ_JAINVV010000004.1"/>
</dbReference>
<reference evidence="18 19" key="1">
    <citation type="submission" date="2021-08" db="EMBL/GenBank/DDBJ databases">
        <authorList>
            <person name="Tuo L."/>
        </authorList>
    </citation>
    <scope>NUCLEOTIDE SEQUENCE [LARGE SCALE GENOMIC DNA]</scope>
    <source>
        <strain evidence="18 19">JCM 31229</strain>
    </source>
</reference>
<evidence type="ECO:0000256" key="13">
    <source>
        <dbReference type="ARBA" id="ARBA00023012"/>
    </source>
</evidence>
<evidence type="ECO:0000256" key="12">
    <source>
        <dbReference type="ARBA" id="ARBA00022989"/>
    </source>
</evidence>
<dbReference type="EMBL" id="JAINVV010000004">
    <property type="protein sequence ID" value="MBY8822773.1"/>
    <property type="molecule type" value="Genomic_DNA"/>
</dbReference>
<dbReference type="SUPFAM" id="SSF47384">
    <property type="entry name" value="Homodimeric domain of signal transducing histidine kinase"/>
    <property type="match status" value="1"/>
</dbReference>
<dbReference type="SMART" id="SM00388">
    <property type="entry name" value="HisKA"/>
    <property type="match status" value="1"/>
</dbReference>
<accession>A0ABS7PN91</accession>
<dbReference type="Proteomes" id="UP000706039">
    <property type="component" value="Unassembled WGS sequence"/>
</dbReference>
<evidence type="ECO:0000256" key="15">
    <source>
        <dbReference type="SAM" id="Phobius"/>
    </source>
</evidence>
<dbReference type="PANTHER" id="PTHR44936:SF5">
    <property type="entry name" value="SENSOR HISTIDINE KINASE ENVZ"/>
    <property type="match status" value="1"/>
</dbReference>
<proteinExistence type="predicted"/>
<sequence>MDWRRWLPRSMIGRIGVVLLFALLLELAGNLLLFERSERDLLSADRTQRFAEQLLVAERVLSDVEPASRARLMHDMRTRDVGLNWVPATVITDASNAQPALERVKARLIAAAPALAGRDLRLNIVRSADSQRRDLLGAFGLTDGGFITFRVTPFLNAPPGVLPTVLLHLAVIGGVVLITMLLAYALVRPLRALAEAANRVGGSDAIAMPQTGPHEVRQLATALGGMQDRLLRIVRDRTEALVALSHDLRTPIQRLRLRASLLDDAEARETMAADLDDMEKFVGSVLAYMRGDEVEAPRLIDLAAVALTLVDQATDAGADIIYAGPDTLEAAVPPIAFKRALSNLIENAVRYGETVHVTLTRVPGIIVVTVEDDGPGIAPEHRADAFAPFRRIDPARGAGGGAGLGLAIVERAVTAMGGHIDLGESALGGLLARIKIPADARRP</sequence>
<feature type="domain" description="Histidine kinase" evidence="16">
    <location>
        <begin position="243"/>
        <end position="440"/>
    </location>
</feature>
<organism evidence="18 19">
    <name type="scientific">Sphingomonas colocasiae</name>
    <dbReference type="NCBI Taxonomy" id="1848973"/>
    <lineage>
        <taxon>Bacteria</taxon>
        <taxon>Pseudomonadati</taxon>
        <taxon>Pseudomonadota</taxon>
        <taxon>Alphaproteobacteria</taxon>
        <taxon>Sphingomonadales</taxon>
        <taxon>Sphingomonadaceae</taxon>
        <taxon>Sphingomonas</taxon>
    </lineage>
</organism>
<keyword evidence="9" id="KW-0547">Nucleotide-binding</keyword>
<evidence type="ECO:0000256" key="6">
    <source>
        <dbReference type="ARBA" id="ARBA00022553"/>
    </source>
</evidence>
<dbReference type="PROSITE" id="PS50109">
    <property type="entry name" value="HIS_KIN"/>
    <property type="match status" value="1"/>
</dbReference>
<evidence type="ECO:0000256" key="10">
    <source>
        <dbReference type="ARBA" id="ARBA00022777"/>
    </source>
</evidence>
<dbReference type="EC" id="2.7.13.3" evidence="3"/>
<dbReference type="CDD" id="cd06225">
    <property type="entry name" value="HAMP"/>
    <property type="match status" value="1"/>
</dbReference>
<feature type="transmembrane region" description="Helical" evidence="15">
    <location>
        <begin position="12"/>
        <end position="34"/>
    </location>
</feature>
<dbReference type="InterPro" id="IPR003594">
    <property type="entry name" value="HATPase_dom"/>
</dbReference>
<dbReference type="CDD" id="cd00082">
    <property type="entry name" value="HisKA"/>
    <property type="match status" value="1"/>
</dbReference>
<keyword evidence="8 15" id="KW-0812">Transmembrane</keyword>
<dbReference type="InterPro" id="IPR036890">
    <property type="entry name" value="HATPase_C_sf"/>
</dbReference>
<evidence type="ECO:0000256" key="14">
    <source>
        <dbReference type="ARBA" id="ARBA00023136"/>
    </source>
</evidence>
<comment type="subcellular location">
    <subcellularLocation>
        <location evidence="2">Cell inner membrane</location>
        <topology evidence="2">Multi-pass membrane protein</topology>
    </subcellularLocation>
</comment>